<reference evidence="3" key="2">
    <citation type="journal article" date="2023" name="IMA Fungus">
        <title>Comparative genomic study of the Penicillium genus elucidates a diverse pangenome and 15 lateral gene transfer events.</title>
        <authorList>
            <person name="Petersen C."/>
            <person name="Sorensen T."/>
            <person name="Nielsen M.R."/>
            <person name="Sondergaard T.E."/>
            <person name="Sorensen J.L."/>
            <person name="Fitzpatrick D.A."/>
            <person name="Frisvad J.C."/>
            <person name="Nielsen K.L."/>
        </authorList>
    </citation>
    <scope>NUCLEOTIDE SEQUENCE</scope>
    <source>
        <strain evidence="3">IBT 29677</strain>
    </source>
</reference>
<dbReference type="InterPro" id="IPR046347">
    <property type="entry name" value="bZIP_sf"/>
</dbReference>
<keyword evidence="4" id="KW-1185">Reference proteome</keyword>
<dbReference type="InterPro" id="IPR004827">
    <property type="entry name" value="bZIP"/>
</dbReference>
<dbReference type="OrthoDB" id="295274at2759"/>
<evidence type="ECO:0000256" key="1">
    <source>
        <dbReference type="SAM" id="MobiDB-lite"/>
    </source>
</evidence>
<dbReference type="Gene3D" id="1.20.5.170">
    <property type="match status" value="1"/>
</dbReference>
<gene>
    <name evidence="3" type="ORF">N7509_000389</name>
</gene>
<dbReference type="Proteomes" id="UP001147747">
    <property type="component" value="Unassembled WGS sequence"/>
</dbReference>
<name>A0A9X0BE18_9EURO</name>
<comment type="caution">
    <text evidence="3">The sequence shown here is derived from an EMBL/GenBank/DDBJ whole genome shotgun (WGS) entry which is preliminary data.</text>
</comment>
<reference evidence="3" key="1">
    <citation type="submission" date="2022-12" db="EMBL/GenBank/DDBJ databases">
        <authorList>
            <person name="Petersen C."/>
        </authorList>
    </citation>
    <scope>NUCLEOTIDE SEQUENCE</scope>
    <source>
        <strain evidence="3">IBT 29677</strain>
    </source>
</reference>
<dbReference type="GeneID" id="81364016"/>
<dbReference type="GO" id="GO:0003700">
    <property type="term" value="F:DNA-binding transcription factor activity"/>
    <property type="evidence" value="ECO:0007669"/>
    <property type="project" value="InterPro"/>
</dbReference>
<feature type="region of interest" description="Disordered" evidence="1">
    <location>
        <begin position="111"/>
        <end position="144"/>
    </location>
</feature>
<protein>
    <recommendedName>
        <fullName evidence="2">BZIP domain-containing protein</fullName>
    </recommendedName>
</protein>
<feature type="compositionally biased region" description="Polar residues" evidence="1">
    <location>
        <begin position="122"/>
        <end position="133"/>
    </location>
</feature>
<organism evidence="3 4">
    <name type="scientific">Penicillium cosmopolitanum</name>
    <dbReference type="NCBI Taxonomy" id="1131564"/>
    <lineage>
        <taxon>Eukaryota</taxon>
        <taxon>Fungi</taxon>
        <taxon>Dikarya</taxon>
        <taxon>Ascomycota</taxon>
        <taxon>Pezizomycotina</taxon>
        <taxon>Eurotiomycetes</taxon>
        <taxon>Eurotiomycetidae</taxon>
        <taxon>Eurotiales</taxon>
        <taxon>Aspergillaceae</taxon>
        <taxon>Penicillium</taxon>
    </lineage>
</organism>
<sequence>MGNLKNITWLNGIDSLGPDDVNIIPFDAITTEVKDDSFCGLPLISPPPVLSLGEFNQIFPKSVNLTLDASSIQPYSPLQLNQNISQNEIFSLSCIAPSALRQAENLKTTQECVSSDMKAQPNGPNANRENSIASIEPTKPKPELVNGSLASNTKSTMQPSKPLMPLAHHELLLKRNRQAAKRCRQKRKLQNQQDESTLKKQAARNKELLAGTKRLQYELLDLRLEILKHSQCEGYIKRYVEQMTGSVLSEDTASDVQQATTVVSANNKEKRLVSLPAAMSHYPDKSEKAD</sequence>
<accession>A0A9X0BE18</accession>
<dbReference type="RefSeq" id="XP_056493618.1">
    <property type="nucleotide sequence ID" value="XM_056625036.1"/>
</dbReference>
<evidence type="ECO:0000259" key="2">
    <source>
        <dbReference type="PROSITE" id="PS50217"/>
    </source>
</evidence>
<dbReference type="PROSITE" id="PS50217">
    <property type="entry name" value="BZIP"/>
    <property type="match status" value="1"/>
</dbReference>
<evidence type="ECO:0000313" key="3">
    <source>
        <dbReference type="EMBL" id="KAJ5413762.1"/>
    </source>
</evidence>
<dbReference type="CDD" id="cd14687">
    <property type="entry name" value="bZIP_ATF2"/>
    <property type="match status" value="1"/>
</dbReference>
<dbReference type="EMBL" id="JAPZBU010000003">
    <property type="protein sequence ID" value="KAJ5413762.1"/>
    <property type="molecule type" value="Genomic_DNA"/>
</dbReference>
<proteinExistence type="predicted"/>
<dbReference type="SUPFAM" id="SSF57959">
    <property type="entry name" value="Leucine zipper domain"/>
    <property type="match status" value="1"/>
</dbReference>
<dbReference type="AlphaFoldDB" id="A0A9X0BE18"/>
<dbReference type="Pfam" id="PF07716">
    <property type="entry name" value="bZIP_2"/>
    <property type="match status" value="1"/>
</dbReference>
<evidence type="ECO:0000313" key="4">
    <source>
        <dbReference type="Proteomes" id="UP001147747"/>
    </source>
</evidence>
<feature type="domain" description="BZIP" evidence="2">
    <location>
        <begin position="175"/>
        <end position="229"/>
    </location>
</feature>